<dbReference type="InterPro" id="IPR001638">
    <property type="entry name" value="Solute-binding_3/MltF_N"/>
</dbReference>
<name>A0A0R1H3N7_9LACO</name>
<evidence type="ECO:0000256" key="3">
    <source>
        <dbReference type="SAM" id="SignalP"/>
    </source>
</evidence>
<dbReference type="PROSITE" id="PS51257">
    <property type="entry name" value="PROKAR_LIPOPROTEIN"/>
    <property type="match status" value="1"/>
</dbReference>
<evidence type="ECO:0000313" key="6">
    <source>
        <dbReference type="Proteomes" id="UP000050909"/>
    </source>
</evidence>
<dbReference type="CDD" id="cd01071">
    <property type="entry name" value="PBP2_PhnD_like"/>
    <property type="match status" value="1"/>
</dbReference>
<feature type="chain" id="PRO_5039089848" evidence="3">
    <location>
        <begin position="22"/>
        <end position="309"/>
    </location>
</feature>
<proteinExistence type="inferred from homology"/>
<keyword evidence="2 3" id="KW-0732">Signal</keyword>
<protein>
    <submittedName>
        <fullName evidence="5">ABC-type phosphate phosphonate transport system, periplasmic component</fullName>
    </submittedName>
</protein>
<evidence type="ECO:0000313" key="5">
    <source>
        <dbReference type="EMBL" id="KRK38130.1"/>
    </source>
</evidence>
<dbReference type="InterPro" id="IPR005770">
    <property type="entry name" value="PhnD"/>
</dbReference>
<evidence type="ECO:0000256" key="1">
    <source>
        <dbReference type="ARBA" id="ARBA00007162"/>
    </source>
</evidence>
<gene>
    <name evidence="5" type="ORF">FC62_GL000905</name>
</gene>
<dbReference type="AlphaFoldDB" id="A0A0R1H3N7"/>
<feature type="signal peptide" evidence="3">
    <location>
        <begin position="1"/>
        <end position="21"/>
    </location>
</feature>
<dbReference type="Proteomes" id="UP000050909">
    <property type="component" value="Unassembled WGS sequence"/>
</dbReference>
<dbReference type="Pfam" id="PF12974">
    <property type="entry name" value="Phosphonate-bd"/>
    <property type="match status" value="1"/>
</dbReference>
<dbReference type="NCBIfam" id="TIGR01098">
    <property type="entry name" value="3A0109s03R"/>
    <property type="match status" value="1"/>
</dbReference>
<dbReference type="GO" id="GO:0043190">
    <property type="term" value="C:ATP-binding cassette (ABC) transporter complex"/>
    <property type="evidence" value="ECO:0007669"/>
    <property type="project" value="InterPro"/>
</dbReference>
<dbReference type="EMBL" id="AZCV01000002">
    <property type="protein sequence ID" value="KRK38130.1"/>
    <property type="molecule type" value="Genomic_DNA"/>
</dbReference>
<reference evidence="5 6" key="1">
    <citation type="journal article" date="2015" name="Genome Announc.">
        <title>Expanding the biotechnology potential of lactobacilli through comparative genomics of 213 strains and associated genera.</title>
        <authorList>
            <person name="Sun Z."/>
            <person name="Harris H.M."/>
            <person name="McCann A."/>
            <person name="Guo C."/>
            <person name="Argimon S."/>
            <person name="Zhang W."/>
            <person name="Yang X."/>
            <person name="Jeffery I.B."/>
            <person name="Cooney J.C."/>
            <person name="Kagawa T.F."/>
            <person name="Liu W."/>
            <person name="Song Y."/>
            <person name="Salvetti E."/>
            <person name="Wrobel A."/>
            <person name="Rasinkangas P."/>
            <person name="Parkhill J."/>
            <person name="Rea M.C."/>
            <person name="O'Sullivan O."/>
            <person name="Ritari J."/>
            <person name="Douillard F.P."/>
            <person name="Paul Ross R."/>
            <person name="Yang R."/>
            <person name="Briner A.E."/>
            <person name="Felis G.E."/>
            <person name="de Vos W.M."/>
            <person name="Barrangou R."/>
            <person name="Klaenhammer T.R."/>
            <person name="Caufield P.W."/>
            <person name="Cui Y."/>
            <person name="Zhang H."/>
            <person name="O'Toole P.W."/>
        </authorList>
    </citation>
    <scope>NUCLEOTIDE SEQUENCE [LARGE SCALE GENOMIC DNA]</scope>
    <source>
        <strain evidence="5 6">DSM 20534</strain>
    </source>
</reference>
<accession>A0A0R1H3N7</accession>
<feature type="domain" description="Solute-binding protein family 3/N-terminal" evidence="4">
    <location>
        <begin position="41"/>
        <end position="287"/>
    </location>
</feature>
<dbReference type="GO" id="GO:0055085">
    <property type="term" value="P:transmembrane transport"/>
    <property type="evidence" value="ECO:0007669"/>
    <property type="project" value="InterPro"/>
</dbReference>
<comment type="caution">
    <text evidence="5">The sequence shown here is derived from an EMBL/GenBank/DDBJ whole genome shotgun (WGS) entry which is preliminary data.</text>
</comment>
<dbReference type="PANTHER" id="PTHR35841">
    <property type="entry name" value="PHOSPHONATES-BINDING PERIPLASMIC PROTEIN"/>
    <property type="match status" value="1"/>
</dbReference>
<dbReference type="SMART" id="SM00062">
    <property type="entry name" value="PBPb"/>
    <property type="match status" value="1"/>
</dbReference>
<sequence>MKTFKKVLLGTLTVLVAFVVAACSNGSNESKDTKDGYTPKTLTVQFVPSSQANTLEAKARPLEKLLKKELGIPVKVSVSTDYNSMVEAMSSKKIDVGFLPPDGYVMAHKRKAADVLLQAERFGIKQPGGQQTDKLVDFYRSEIIVKKGSKIKDIKDLKGKKIATQDVSSTSGYIYPAAELKEKGVDIEKDATLTTVKGHDQGVMAVLNGDVDAAFVFEDARNIVKSDVPDIMDKVVPIYFTKGIPNDTISVRSDMSDKFRDKLADAFIKIAKTKAGHKIVSEVYSHEGYVKAKDANFDIVRKYSEKVGQ</sequence>
<comment type="similarity">
    <text evidence="1">Belongs to the phosphate/phosphite/phosphonate binding protein family.</text>
</comment>
<evidence type="ECO:0000256" key="2">
    <source>
        <dbReference type="ARBA" id="ARBA00022729"/>
    </source>
</evidence>
<dbReference type="SUPFAM" id="SSF53850">
    <property type="entry name" value="Periplasmic binding protein-like II"/>
    <property type="match status" value="1"/>
</dbReference>
<evidence type="ECO:0000259" key="4">
    <source>
        <dbReference type="SMART" id="SM00062"/>
    </source>
</evidence>
<dbReference type="Gene3D" id="3.40.190.10">
    <property type="entry name" value="Periplasmic binding protein-like II"/>
    <property type="match status" value="2"/>
</dbReference>
<dbReference type="RefSeq" id="WP_054746298.1">
    <property type="nucleotide sequence ID" value="NZ_AZCV01000002.1"/>
</dbReference>
<dbReference type="PATRIC" id="fig|1423722.3.peg.921"/>
<keyword evidence="6" id="KW-1185">Reference proteome</keyword>
<organism evidence="5 6">
    <name type="scientific">Amylolactobacillus amylotrophicus DSM 20534</name>
    <dbReference type="NCBI Taxonomy" id="1423722"/>
    <lineage>
        <taxon>Bacteria</taxon>
        <taxon>Bacillati</taxon>
        <taxon>Bacillota</taxon>
        <taxon>Bacilli</taxon>
        <taxon>Lactobacillales</taxon>
        <taxon>Lactobacillaceae</taxon>
        <taxon>Amylolactobacillus</taxon>
    </lineage>
</organism>
<dbReference type="PANTHER" id="PTHR35841:SF1">
    <property type="entry name" value="PHOSPHONATES-BINDING PERIPLASMIC PROTEIN"/>
    <property type="match status" value="1"/>
</dbReference>